<feature type="region of interest" description="Disordered" evidence="8">
    <location>
        <begin position="674"/>
        <end position="701"/>
    </location>
</feature>
<dbReference type="SUPFAM" id="SSF74650">
    <property type="entry name" value="Galactose mutarotase-like"/>
    <property type="match status" value="1"/>
</dbReference>
<dbReference type="GO" id="GO:0004565">
    <property type="term" value="F:beta-galactosidase activity"/>
    <property type="evidence" value="ECO:0007669"/>
    <property type="project" value="UniProtKB-EC"/>
</dbReference>
<dbReference type="Gene3D" id="3.20.20.80">
    <property type="entry name" value="Glycosidases"/>
    <property type="match status" value="1"/>
</dbReference>
<evidence type="ECO:0000256" key="2">
    <source>
        <dbReference type="ARBA" id="ARBA00007401"/>
    </source>
</evidence>
<keyword evidence="5 10" id="KW-0378">Hydrolase</keyword>
<evidence type="ECO:0000256" key="1">
    <source>
        <dbReference type="ARBA" id="ARBA00001412"/>
    </source>
</evidence>
<dbReference type="GO" id="GO:0009341">
    <property type="term" value="C:beta-galactosidase complex"/>
    <property type="evidence" value="ECO:0007669"/>
    <property type="project" value="InterPro"/>
</dbReference>
<dbReference type="Proteomes" id="UP000649753">
    <property type="component" value="Unassembled WGS sequence"/>
</dbReference>
<dbReference type="PROSITE" id="PS00719">
    <property type="entry name" value="GLYCOSYL_HYDROL_F2_1"/>
    <property type="match status" value="1"/>
</dbReference>
<dbReference type="GO" id="GO:0030246">
    <property type="term" value="F:carbohydrate binding"/>
    <property type="evidence" value="ECO:0007669"/>
    <property type="project" value="InterPro"/>
</dbReference>
<dbReference type="SMART" id="SM01038">
    <property type="entry name" value="Bgal_small_N"/>
    <property type="match status" value="1"/>
</dbReference>
<dbReference type="PANTHER" id="PTHR46323">
    <property type="entry name" value="BETA-GALACTOSIDASE"/>
    <property type="match status" value="1"/>
</dbReference>
<evidence type="ECO:0000256" key="7">
    <source>
        <dbReference type="ARBA" id="ARBA00032230"/>
    </source>
</evidence>
<dbReference type="PRINTS" id="PR00132">
    <property type="entry name" value="GLHYDRLASE2"/>
</dbReference>
<dbReference type="InterPro" id="IPR008979">
    <property type="entry name" value="Galactose-bd-like_sf"/>
</dbReference>
<evidence type="ECO:0000256" key="6">
    <source>
        <dbReference type="ARBA" id="ARBA00023295"/>
    </source>
</evidence>
<evidence type="ECO:0000259" key="9">
    <source>
        <dbReference type="SMART" id="SM01038"/>
    </source>
</evidence>
<evidence type="ECO:0000313" key="10">
    <source>
        <dbReference type="EMBL" id="MBE1491029.1"/>
    </source>
</evidence>
<dbReference type="SUPFAM" id="SSF51445">
    <property type="entry name" value="(Trans)glycosidases"/>
    <property type="match status" value="1"/>
</dbReference>
<reference evidence="10" key="1">
    <citation type="submission" date="2020-10" db="EMBL/GenBank/DDBJ databases">
        <title>Sequencing the genomes of 1000 actinobacteria strains.</title>
        <authorList>
            <person name="Klenk H.-P."/>
        </authorList>
    </citation>
    <scope>NUCLEOTIDE SEQUENCE</scope>
    <source>
        <strain evidence="10">DSM 46832</strain>
    </source>
</reference>
<feature type="compositionally biased region" description="Low complexity" evidence="8">
    <location>
        <begin position="678"/>
        <end position="698"/>
    </location>
</feature>
<organism evidence="10 11">
    <name type="scientific">Plantactinospora soyae</name>
    <dbReference type="NCBI Taxonomy" id="1544732"/>
    <lineage>
        <taxon>Bacteria</taxon>
        <taxon>Bacillati</taxon>
        <taxon>Actinomycetota</taxon>
        <taxon>Actinomycetes</taxon>
        <taxon>Micromonosporales</taxon>
        <taxon>Micromonosporaceae</taxon>
        <taxon>Plantactinospora</taxon>
    </lineage>
</organism>
<dbReference type="EMBL" id="JADBEB010000001">
    <property type="protein sequence ID" value="MBE1491029.1"/>
    <property type="molecule type" value="Genomic_DNA"/>
</dbReference>
<dbReference type="InterPro" id="IPR023232">
    <property type="entry name" value="Glyco_hydro_2_AS"/>
</dbReference>
<dbReference type="InterPro" id="IPR006103">
    <property type="entry name" value="Glyco_hydro_2_cat"/>
</dbReference>
<dbReference type="Gene3D" id="2.60.40.10">
    <property type="entry name" value="Immunoglobulins"/>
    <property type="match status" value="2"/>
</dbReference>
<evidence type="ECO:0000256" key="8">
    <source>
        <dbReference type="SAM" id="MobiDB-lite"/>
    </source>
</evidence>
<dbReference type="EC" id="3.2.1.23" evidence="3"/>
<dbReference type="InterPro" id="IPR014718">
    <property type="entry name" value="GH-type_carb-bd"/>
</dbReference>
<dbReference type="InterPro" id="IPR032312">
    <property type="entry name" value="LacZ_4"/>
</dbReference>
<evidence type="ECO:0000256" key="4">
    <source>
        <dbReference type="ARBA" id="ARBA00013303"/>
    </source>
</evidence>
<keyword evidence="6 10" id="KW-0326">Glycosidase</keyword>
<dbReference type="RefSeq" id="WP_318783545.1">
    <property type="nucleotide sequence ID" value="NZ_JADBEB010000001.1"/>
</dbReference>
<proteinExistence type="inferred from homology"/>
<dbReference type="Pfam" id="PF02929">
    <property type="entry name" value="Bgal_small_N"/>
    <property type="match status" value="1"/>
</dbReference>
<dbReference type="InterPro" id="IPR006101">
    <property type="entry name" value="Glyco_hydro_2"/>
</dbReference>
<dbReference type="InterPro" id="IPR004199">
    <property type="entry name" value="B-gal_small/dom_5"/>
</dbReference>
<dbReference type="GO" id="GO:0005990">
    <property type="term" value="P:lactose catabolic process"/>
    <property type="evidence" value="ECO:0007669"/>
    <property type="project" value="TreeGrafter"/>
</dbReference>
<dbReference type="Gene3D" id="2.60.120.260">
    <property type="entry name" value="Galactose-binding domain-like"/>
    <property type="match status" value="1"/>
</dbReference>
<comment type="catalytic activity">
    <reaction evidence="1">
        <text>Hydrolysis of terminal non-reducing beta-D-galactose residues in beta-D-galactosides.</text>
        <dbReference type="EC" id="3.2.1.23"/>
    </reaction>
</comment>
<dbReference type="PROSITE" id="PS00608">
    <property type="entry name" value="GLYCOSYL_HYDROL_F2_2"/>
    <property type="match status" value="1"/>
</dbReference>
<dbReference type="AlphaFoldDB" id="A0A927MAU2"/>
<keyword evidence="11" id="KW-1185">Reference proteome</keyword>
<evidence type="ECO:0000256" key="3">
    <source>
        <dbReference type="ARBA" id="ARBA00012756"/>
    </source>
</evidence>
<dbReference type="InterPro" id="IPR006104">
    <property type="entry name" value="Glyco_hydro_2_N"/>
</dbReference>
<dbReference type="Pfam" id="PF02836">
    <property type="entry name" value="Glyco_hydro_2_C"/>
    <property type="match status" value="1"/>
</dbReference>
<dbReference type="InterPro" id="IPR023230">
    <property type="entry name" value="Glyco_hydro_2_CS"/>
</dbReference>
<dbReference type="InterPro" id="IPR011013">
    <property type="entry name" value="Gal_mutarotase_sf_dom"/>
</dbReference>
<protein>
    <recommendedName>
        <fullName evidence="4">Beta-galactosidase</fullName>
        <ecNumber evidence="3">3.2.1.23</ecNumber>
    </recommendedName>
    <alternativeName>
        <fullName evidence="7">Lactase</fullName>
    </alternativeName>
</protein>
<feature type="domain" description="Beta galactosidase small chain/" evidence="9">
    <location>
        <begin position="700"/>
        <end position="957"/>
    </location>
</feature>
<accession>A0A927MAU2</accession>
<dbReference type="Pfam" id="PF16353">
    <property type="entry name" value="LacZ_4"/>
    <property type="match status" value="1"/>
</dbReference>
<evidence type="ECO:0000313" key="11">
    <source>
        <dbReference type="Proteomes" id="UP000649753"/>
    </source>
</evidence>
<comment type="similarity">
    <text evidence="2">Belongs to the glycosyl hydrolase 2 family.</text>
</comment>
<dbReference type="InterPro" id="IPR050347">
    <property type="entry name" value="Bact_Beta-galactosidase"/>
</dbReference>
<dbReference type="Gene3D" id="2.70.98.10">
    <property type="match status" value="1"/>
</dbReference>
<sequence length="991" mass="109426">MSPIHHQYAPGFGRRPARSVFSSDAPRLSLNGQWRFRLSPSVAAAGAPPAAVDLDDSDWDLLTVPGHWQLQGHGKPIYTCCTFPFPVDPPYVPDENPTGDHRLVFEVPASWPESAAVLRFDGVDSCFAAWLNGEPLGWSTGSRLPAEFDVTAHLRPGRNVLAVRVHQWSAGSYLEDQDMWWLSGIFRDVSLLARPAGGIEDFSVTADYDHRTGRGLLRVDTPVPALLSIPELNLVDVPGAGPYEVDAVQPWSAERPRLYRGTLRTDTERVEVAVGFRTVAVVDGILTVNGRRIVFRGVNRHEWHPERGRALIEDDMRADVLLLKQHNVNAVRTSHYPPHPRFLALCDELGLWVVDECDLETHGFCEVGWRGNPSDDPRWREAYLDRMARMVERDKNHPSVIIWSLANESGSGDNLRAMAEWTRRRDPSRPIHYEHDLDSRYVDVYSRMYLPVDEVDAIGRRAEPPLSDPDADAHRRGLPFILVEYAHAMGNGPGNLAEYQALFDAYPRCQGGFVWEYLDHGIRRTHEDGRGYFAYGGDFGEELHDGNFVVDGLFFPDRAPSPGAIQYKKVIEPVRVDVDAGQVRITNRYDMVDLSHLEFQWRWDEAGTPVATGVLPVPAVLSGQTVLVAAPALPHGAVEAYLTVSAVLAGDEPWAPAGHEVAWGQAQMCPPPVPPAGVPDTPAGSEPTTSFGPTTGSGPRLGAAEFDAVTGRLRRLGDLVLTGPQLDLWRAPVDNDRFLHEQWRAYGLHRLRHRLIGVDAGDGQLVVRTRVAPAGRDLGILATYRWAPDDDGLLLRLEVRPEGEWPFPVPRLGLRLAVPAALRDVEWYGRGPGEAYADSWQAARVGRYAMTVEQMQTPYVRPQENGCRADVRWATLTGPDGAGLRFEGRPVFQLTARPWSSEDLDAARHTIDLVPRDAVHVNLDLAQHGLGSGSCGPGVLAQYELRPDPVTFLVSVRPHRAGDGGGACRSDQHAAPPCTPATTVAYNESGD</sequence>
<name>A0A927MAU2_9ACTN</name>
<dbReference type="Pfam" id="PF02837">
    <property type="entry name" value="Glyco_hydro_2_N"/>
    <property type="match status" value="1"/>
</dbReference>
<dbReference type="SUPFAM" id="SSF49303">
    <property type="entry name" value="beta-Galactosidase/glucuronidase domain"/>
    <property type="match status" value="2"/>
</dbReference>
<dbReference type="InterPro" id="IPR017853">
    <property type="entry name" value="GH"/>
</dbReference>
<comment type="caution">
    <text evidence="10">The sequence shown here is derived from an EMBL/GenBank/DDBJ whole genome shotgun (WGS) entry which is preliminary data.</text>
</comment>
<dbReference type="InterPro" id="IPR036156">
    <property type="entry name" value="Beta-gal/glucu_dom_sf"/>
</dbReference>
<dbReference type="PANTHER" id="PTHR46323:SF2">
    <property type="entry name" value="BETA-GALACTOSIDASE"/>
    <property type="match status" value="1"/>
</dbReference>
<dbReference type="SUPFAM" id="SSF49785">
    <property type="entry name" value="Galactose-binding domain-like"/>
    <property type="match status" value="1"/>
</dbReference>
<dbReference type="InterPro" id="IPR013783">
    <property type="entry name" value="Ig-like_fold"/>
</dbReference>
<gene>
    <name evidence="10" type="ORF">H4W31_006667</name>
</gene>
<evidence type="ECO:0000256" key="5">
    <source>
        <dbReference type="ARBA" id="ARBA00022801"/>
    </source>
</evidence>